<proteinExistence type="predicted"/>
<reference evidence="1 2" key="1">
    <citation type="submission" date="2017-02" db="EMBL/GenBank/DDBJ databases">
        <title>The new phylogeny of genus Mycobacterium.</title>
        <authorList>
            <person name="Tortoli E."/>
            <person name="Trovato A."/>
            <person name="Cirillo D.M."/>
        </authorList>
    </citation>
    <scope>NUCLEOTIDE SEQUENCE [LARGE SCALE GENOMIC DNA]</scope>
    <source>
        <strain evidence="1 2">IP1130001</strain>
    </source>
</reference>
<evidence type="ECO:0000313" key="2">
    <source>
        <dbReference type="Proteomes" id="UP000243140"/>
    </source>
</evidence>
<organism evidence="1 2">
    <name type="scientific">Mycobacterium malmoense</name>
    <dbReference type="NCBI Taxonomy" id="1780"/>
    <lineage>
        <taxon>Bacteria</taxon>
        <taxon>Bacillati</taxon>
        <taxon>Actinomycetota</taxon>
        <taxon>Actinomycetes</taxon>
        <taxon>Mycobacteriales</taxon>
        <taxon>Mycobacteriaceae</taxon>
        <taxon>Mycobacterium</taxon>
    </lineage>
</organism>
<gene>
    <name evidence="1" type="ORF">BST29_12925</name>
</gene>
<dbReference type="Proteomes" id="UP000243140">
    <property type="component" value="Unassembled WGS sequence"/>
</dbReference>
<dbReference type="RefSeq" id="WP_071508824.1">
    <property type="nucleotide sequence ID" value="NZ_CP060015.1"/>
</dbReference>
<comment type="caution">
    <text evidence="1">The sequence shown here is derived from an EMBL/GenBank/DDBJ whole genome shotgun (WGS) entry which is preliminary data.</text>
</comment>
<sequence>MLVAAATQRVLWQGRSGTDVYTVIEWQYDGQTSWECFVAQGGRPTSLGRHGDIVDCLLQLGQHRIGNGNA</sequence>
<protein>
    <recommendedName>
        <fullName evidence="3">DUF1508 domain-containing protein</fullName>
    </recommendedName>
</protein>
<name>A0ABX3ST69_MYCMA</name>
<dbReference type="EMBL" id="MVHV01000011">
    <property type="protein sequence ID" value="ORA82089.1"/>
    <property type="molecule type" value="Genomic_DNA"/>
</dbReference>
<evidence type="ECO:0008006" key="3">
    <source>
        <dbReference type="Google" id="ProtNLM"/>
    </source>
</evidence>
<evidence type="ECO:0000313" key="1">
    <source>
        <dbReference type="EMBL" id="ORA82089.1"/>
    </source>
</evidence>
<accession>A0ABX3ST69</accession>
<keyword evidence="2" id="KW-1185">Reference proteome</keyword>